<reference evidence="4 5" key="1">
    <citation type="journal article" date="2019" name="G3 (Bethesda)">
        <title>Sequencing of a Wild Apple (Malus baccata) Genome Unravels the Differences Between Cultivated and Wild Apple Species Regarding Disease Resistance and Cold Tolerance.</title>
        <authorList>
            <person name="Chen X."/>
        </authorList>
    </citation>
    <scope>NUCLEOTIDE SEQUENCE [LARGE SCALE GENOMIC DNA]</scope>
    <source>
        <strain evidence="5">cv. Shandingzi</strain>
        <tissue evidence="4">Leaves</tissue>
    </source>
</reference>
<feature type="compositionally biased region" description="Basic and acidic residues" evidence="1">
    <location>
        <begin position="13"/>
        <end position="34"/>
    </location>
</feature>
<comment type="caution">
    <text evidence="4">The sequence shown here is derived from an EMBL/GenBank/DDBJ whole genome shotgun (WGS) entry which is preliminary data.</text>
</comment>
<feature type="domain" description="Sieve element occlusion N-terminal" evidence="3">
    <location>
        <begin position="246"/>
        <end position="496"/>
    </location>
</feature>
<dbReference type="InterPro" id="IPR039299">
    <property type="entry name" value="SEOA"/>
</dbReference>
<evidence type="ECO:0000259" key="2">
    <source>
        <dbReference type="Pfam" id="PF13905"/>
    </source>
</evidence>
<feature type="region of interest" description="Disordered" evidence="1">
    <location>
        <begin position="1"/>
        <end position="34"/>
    </location>
</feature>
<dbReference type="Gene3D" id="3.40.30.10">
    <property type="entry name" value="Glutaredoxin"/>
    <property type="match status" value="2"/>
</dbReference>
<protein>
    <recommendedName>
        <fullName evidence="6">Thioredoxin-like fold domain-containing protein</fullName>
    </recommendedName>
</protein>
<proteinExistence type="predicted"/>
<feature type="compositionally biased region" description="Acidic residues" evidence="1">
    <location>
        <begin position="210"/>
        <end position="219"/>
    </location>
</feature>
<evidence type="ECO:0000256" key="1">
    <source>
        <dbReference type="SAM" id="MobiDB-lite"/>
    </source>
</evidence>
<dbReference type="Pfam" id="PF14576">
    <property type="entry name" value="SEO_N"/>
    <property type="match status" value="1"/>
</dbReference>
<dbReference type="InterPro" id="IPR027942">
    <property type="entry name" value="SEO_N"/>
</dbReference>
<name>A0A540MME0_MALBA</name>
<dbReference type="SUPFAM" id="SSF52833">
    <property type="entry name" value="Thioredoxin-like"/>
    <property type="match status" value="1"/>
</dbReference>
<feature type="region of interest" description="Disordered" evidence="1">
    <location>
        <begin position="50"/>
        <end position="82"/>
    </location>
</feature>
<evidence type="ECO:0000259" key="3">
    <source>
        <dbReference type="Pfam" id="PF14576"/>
    </source>
</evidence>
<dbReference type="Proteomes" id="UP000315295">
    <property type="component" value="Unassembled WGS sequence"/>
</dbReference>
<gene>
    <name evidence="4" type="ORF">C1H46_014452</name>
</gene>
<feature type="region of interest" description="Disordered" evidence="1">
    <location>
        <begin position="99"/>
        <end position="131"/>
    </location>
</feature>
<feature type="compositionally biased region" description="Basic and acidic residues" evidence="1">
    <location>
        <begin position="112"/>
        <end position="131"/>
    </location>
</feature>
<evidence type="ECO:0008006" key="6">
    <source>
        <dbReference type="Google" id="ProtNLM"/>
    </source>
</evidence>
<evidence type="ECO:0000313" key="4">
    <source>
        <dbReference type="EMBL" id="TQD99948.1"/>
    </source>
</evidence>
<sequence length="830" mass="93856">MTEESFVQLVTDDEQKQRMEMEHSDEGEGEGEDLRTSVRGWMRMLRMGMDEGAGEGEGVGVGEGEREGEGMGVGEGEREGEDLRTSVRGWMRMLRMGMDEGEGEGEGVGVGEGEREGEGMGVGEGEREGEDLRTSVRGWMRMLRMGMDEGEGEVEGVGEGEGERMSVSVRMGMDEDEGEGVGEDERRMLRMGMDEGEGERMSVSVRMGMDEDDGEGEGEDERRMGMDEGEGEGEGSERISLFDRSQNEIMKLIFAVNYRVPDEGHASFDVHAIFSTSQKIIKDSAAKIIHSIIEQGSGFNDVEKPKASSSLCTLINSFGCKMSCKSPGDETAFESRTEEILTKLSSYPCEVQVVLALAVFALEYEESSSQLSKKSTTLKRQDAVVELNNLVNQALQVIEHILELEKLISGDRDSEPKLARVVMDTPFNAYWSIITLVACATELSLLTGDEDIKSYDLSHFSQKIGGILNKLEEQLRICQQEKEEAKAKEKFWELIRTAPPEITEVFQRLVLFEHKAYPQPPIISVDPTNKKVFNINVLEGKWVLFYISSLDNVSDQDISRLKEVYERIEKYNKCVIVWIPIVKDWTEGGEEQFKEWRSKMPWYAVQYFSPPAIGYLEQRWNFEGNPMVVVMNQKGRVVLTGNIINLIRTQATEAITTRHSFCTNHARYGTTAAAVEVLKSLTCPQQSTNTDATPVLLNGSNEQVNIDIELKWKGLFLLLSDVGIEDCYISYLKPVYEGIRKYPSNRIVWVPVVEQWNQDKEKQLEMSRLKMPWYTLKWVSTKAAIEYMKKEWKYKGKPAVVVMTREGMVKNKNAFPMIKERGMDAFPFFE</sequence>
<feature type="region of interest" description="Disordered" evidence="1">
    <location>
        <begin position="208"/>
        <end position="237"/>
    </location>
</feature>
<dbReference type="PANTHER" id="PTHR33232">
    <property type="entry name" value="PROTEIN SIEVE ELEMENT OCCLUSION B-LIKE"/>
    <property type="match status" value="1"/>
</dbReference>
<feature type="domain" description="Thioredoxin-like fold" evidence="2">
    <location>
        <begin position="543"/>
        <end position="637"/>
    </location>
</feature>
<dbReference type="InterPro" id="IPR012336">
    <property type="entry name" value="Thioredoxin-like_fold"/>
</dbReference>
<dbReference type="STRING" id="106549.A0A540MME0"/>
<organism evidence="4 5">
    <name type="scientific">Malus baccata</name>
    <name type="common">Siberian crab apple</name>
    <name type="synonym">Pyrus baccata</name>
    <dbReference type="NCBI Taxonomy" id="106549"/>
    <lineage>
        <taxon>Eukaryota</taxon>
        <taxon>Viridiplantae</taxon>
        <taxon>Streptophyta</taxon>
        <taxon>Embryophyta</taxon>
        <taxon>Tracheophyta</taxon>
        <taxon>Spermatophyta</taxon>
        <taxon>Magnoliopsida</taxon>
        <taxon>eudicotyledons</taxon>
        <taxon>Gunneridae</taxon>
        <taxon>Pentapetalae</taxon>
        <taxon>rosids</taxon>
        <taxon>fabids</taxon>
        <taxon>Rosales</taxon>
        <taxon>Rosaceae</taxon>
        <taxon>Amygdaloideae</taxon>
        <taxon>Maleae</taxon>
        <taxon>Malus</taxon>
    </lineage>
</organism>
<accession>A0A540MME0</accession>
<keyword evidence="5" id="KW-1185">Reference proteome</keyword>
<dbReference type="EMBL" id="VIEB01000225">
    <property type="protein sequence ID" value="TQD99948.1"/>
    <property type="molecule type" value="Genomic_DNA"/>
</dbReference>
<dbReference type="Pfam" id="PF13905">
    <property type="entry name" value="Thioredoxin_8"/>
    <property type="match status" value="1"/>
</dbReference>
<dbReference type="InterPro" id="IPR036249">
    <property type="entry name" value="Thioredoxin-like_sf"/>
</dbReference>
<evidence type="ECO:0000313" key="5">
    <source>
        <dbReference type="Proteomes" id="UP000315295"/>
    </source>
</evidence>
<feature type="compositionally biased region" description="Basic and acidic residues" evidence="1">
    <location>
        <begin position="63"/>
        <end position="82"/>
    </location>
</feature>
<dbReference type="AlphaFoldDB" id="A0A540MME0"/>
<dbReference type="PANTHER" id="PTHR33232:SF18">
    <property type="entry name" value="PROTEIN SIEVE ELEMENT OCCLUSION B-LIKE"/>
    <property type="match status" value="1"/>
</dbReference>
<dbReference type="GO" id="GO:0010088">
    <property type="term" value="P:phloem development"/>
    <property type="evidence" value="ECO:0007669"/>
    <property type="project" value="InterPro"/>
</dbReference>